<reference evidence="1" key="1">
    <citation type="submission" date="2020-02" db="EMBL/GenBank/DDBJ databases">
        <authorList>
            <person name="Shen X.-R."/>
            <person name="Zhang Y.-X."/>
        </authorList>
    </citation>
    <scope>NUCLEOTIDE SEQUENCE</scope>
    <source>
        <strain evidence="1">SYP-B3998</strain>
    </source>
</reference>
<name>A0A6G4A279_9BACL</name>
<protein>
    <submittedName>
        <fullName evidence="1">Uncharacterized protein</fullName>
    </submittedName>
</protein>
<comment type="caution">
    <text evidence="1">The sequence shown here is derived from an EMBL/GenBank/DDBJ whole genome shotgun (WGS) entry which is preliminary data.</text>
</comment>
<proteinExistence type="predicted"/>
<evidence type="ECO:0000313" key="1">
    <source>
        <dbReference type="EMBL" id="NEW08485.1"/>
    </source>
</evidence>
<organism evidence="1">
    <name type="scientific">Paenibacillus sp. SYP-B3998</name>
    <dbReference type="NCBI Taxonomy" id="2678564"/>
    <lineage>
        <taxon>Bacteria</taxon>
        <taxon>Bacillati</taxon>
        <taxon>Bacillota</taxon>
        <taxon>Bacilli</taxon>
        <taxon>Bacillales</taxon>
        <taxon>Paenibacillaceae</taxon>
        <taxon>Paenibacillus</taxon>
    </lineage>
</organism>
<sequence>MSYICPVCNGLQAIDMACPVCAHPVADCGKLDDYLGPYSPYKEIGAYSMVDGAQNEPYLCIHLVNCTICAHNFTVQLD</sequence>
<dbReference type="RefSeq" id="WP_163951365.1">
    <property type="nucleotide sequence ID" value="NZ_JAAIKC010000009.1"/>
</dbReference>
<gene>
    <name evidence="1" type="ORF">GK047_21030</name>
</gene>
<accession>A0A6G4A279</accession>
<dbReference type="AlphaFoldDB" id="A0A6G4A279"/>
<dbReference type="EMBL" id="JAAIKC010000009">
    <property type="protein sequence ID" value="NEW08485.1"/>
    <property type="molecule type" value="Genomic_DNA"/>
</dbReference>